<keyword evidence="1" id="KW-1133">Transmembrane helix</keyword>
<gene>
    <name evidence="2" type="ORF">ABQJ56_04780</name>
</gene>
<sequence length="259" mass="27687">MLFAAAMIALGATGLVNGDLALAWQQVPIHRLPARTAIAYACAIIELALGIGLLFKRTRPSTCRVLFPYMVLWLVWLEVPGVALAPQDIGNWGSLGEIAIITAGACCLFAGHSGTGESRRHGFLDGSGGIRAARWLLVVALPMIGAEVIVDAVNAGDRVMQPWLQWWPSPMGWACLTGIGSIATCLALLLGVWPRFAATAEAAMLGVITVAYWAPDLYTGRTATTALIISFLITAGVWLVADTYRNVPWFASGRPVWKT</sequence>
<feature type="transmembrane region" description="Helical" evidence="1">
    <location>
        <begin position="170"/>
        <end position="189"/>
    </location>
</feature>
<accession>A0ABV3QMA6</accession>
<comment type="caution">
    <text evidence="2">The sequence shown here is derived from an EMBL/GenBank/DDBJ whole genome shotgun (WGS) entry which is preliminary data.</text>
</comment>
<evidence type="ECO:0000313" key="2">
    <source>
        <dbReference type="EMBL" id="MEW9623534.1"/>
    </source>
</evidence>
<keyword evidence="3" id="KW-1185">Reference proteome</keyword>
<feature type="transmembrane region" description="Helical" evidence="1">
    <location>
        <begin position="196"/>
        <end position="214"/>
    </location>
</feature>
<keyword evidence="1" id="KW-0472">Membrane</keyword>
<evidence type="ECO:0000256" key="1">
    <source>
        <dbReference type="SAM" id="Phobius"/>
    </source>
</evidence>
<dbReference type="EMBL" id="JBFOHL010000003">
    <property type="protein sequence ID" value="MEW9623534.1"/>
    <property type="molecule type" value="Genomic_DNA"/>
</dbReference>
<keyword evidence="1" id="KW-0812">Transmembrane</keyword>
<name>A0ABV3QMA6_9GAMM</name>
<reference evidence="2 3" key="1">
    <citation type="submission" date="2024-06" db="EMBL/GenBank/DDBJ databases">
        <authorList>
            <person name="Woo H."/>
        </authorList>
    </citation>
    <scope>NUCLEOTIDE SEQUENCE [LARGE SCALE GENOMIC DNA]</scope>
    <source>
        <strain evidence="2 3">S2-g</strain>
    </source>
</reference>
<feature type="transmembrane region" description="Helical" evidence="1">
    <location>
        <begin position="67"/>
        <end position="86"/>
    </location>
</feature>
<feature type="transmembrane region" description="Helical" evidence="1">
    <location>
        <begin position="37"/>
        <end position="55"/>
    </location>
</feature>
<organism evidence="2 3">
    <name type="scientific">Rhodanobacter geophilus</name>
    <dbReference type="NCBI Taxonomy" id="3162488"/>
    <lineage>
        <taxon>Bacteria</taxon>
        <taxon>Pseudomonadati</taxon>
        <taxon>Pseudomonadota</taxon>
        <taxon>Gammaproteobacteria</taxon>
        <taxon>Lysobacterales</taxon>
        <taxon>Rhodanobacteraceae</taxon>
        <taxon>Rhodanobacter</taxon>
    </lineage>
</organism>
<dbReference type="RefSeq" id="WP_367843844.1">
    <property type="nucleotide sequence ID" value="NZ_JBFOHL010000003.1"/>
</dbReference>
<protein>
    <recommendedName>
        <fullName evidence="4">DoxX family protein</fullName>
    </recommendedName>
</protein>
<dbReference type="Proteomes" id="UP001556170">
    <property type="component" value="Unassembled WGS sequence"/>
</dbReference>
<feature type="transmembrane region" description="Helical" evidence="1">
    <location>
        <begin position="132"/>
        <end position="150"/>
    </location>
</feature>
<evidence type="ECO:0000313" key="3">
    <source>
        <dbReference type="Proteomes" id="UP001556170"/>
    </source>
</evidence>
<feature type="transmembrane region" description="Helical" evidence="1">
    <location>
        <begin position="220"/>
        <end position="241"/>
    </location>
</feature>
<feature type="transmembrane region" description="Helical" evidence="1">
    <location>
        <begin position="92"/>
        <end position="111"/>
    </location>
</feature>
<proteinExistence type="predicted"/>
<evidence type="ECO:0008006" key="4">
    <source>
        <dbReference type="Google" id="ProtNLM"/>
    </source>
</evidence>